<evidence type="ECO:0000313" key="2">
    <source>
        <dbReference type="EMBL" id="ABX40628.1"/>
    </source>
</evidence>
<reference evidence="3" key="1">
    <citation type="submission" date="2007-11" db="EMBL/GenBank/DDBJ databases">
        <title>Complete genome sequence of Clostridium phytofermentans ISDg.</title>
        <authorList>
            <person name="Leschine S.B."/>
            <person name="Warnick T.A."/>
            <person name="Blanchard J.L."/>
            <person name="Schnell D.J."/>
            <person name="Petit E.L."/>
            <person name="LaTouf W.G."/>
            <person name="Copeland A."/>
            <person name="Lucas S."/>
            <person name="Lapidus A."/>
            <person name="Barry K."/>
            <person name="Glavina del Rio T."/>
            <person name="Dalin E."/>
            <person name="Tice H."/>
            <person name="Pitluck S."/>
            <person name="Kiss H."/>
            <person name="Brettin T."/>
            <person name="Bruce D."/>
            <person name="Detter J.C."/>
            <person name="Han C."/>
            <person name="Kuske C."/>
            <person name="Schmutz J."/>
            <person name="Larimer F."/>
            <person name="Land M."/>
            <person name="Hauser L."/>
            <person name="Kyrpides N."/>
            <person name="Kim E.A."/>
            <person name="Richardson P."/>
        </authorList>
    </citation>
    <scope>NUCLEOTIDE SEQUENCE [LARGE SCALE GENOMIC DNA]</scope>
    <source>
        <strain evidence="3">ATCC 700394 / DSM 18823 / ISDg</strain>
    </source>
</reference>
<dbReference type="EMBL" id="CP000885">
    <property type="protein sequence ID" value="ABX40628.1"/>
    <property type="molecule type" value="Genomic_DNA"/>
</dbReference>
<gene>
    <name evidence="2" type="ordered locus">Cphy_0241</name>
</gene>
<name>A9KRZ7_LACP7</name>
<dbReference type="Proteomes" id="UP000000370">
    <property type="component" value="Chromosome"/>
</dbReference>
<keyword evidence="1" id="KW-0472">Membrane</keyword>
<evidence type="ECO:0000256" key="1">
    <source>
        <dbReference type="SAM" id="Phobius"/>
    </source>
</evidence>
<feature type="transmembrane region" description="Helical" evidence="1">
    <location>
        <begin position="141"/>
        <end position="158"/>
    </location>
</feature>
<keyword evidence="1" id="KW-0812">Transmembrane</keyword>
<protein>
    <submittedName>
        <fullName evidence="2">Uncharacterized protein</fullName>
    </submittedName>
</protein>
<feature type="transmembrane region" description="Helical" evidence="1">
    <location>
        <begin position="170"/>
        <end position="193"/>
    </location>
</feature>
<dbReference type="KEGG" id="cpy:Cphy_0241"/>
<dbReference type="AlphaFoldDB" id="A9KRZ7"/>
<feature type="transmembrane region" description="Helical" evidence="1">
    <location>
        <begin position="33"/>
        <end position="50"/>
    </location>
</feature>
<keyword evidence="1" id="KW-1133">Transmembrane helix</keyword>
<proteinExistence type="predicted"/>
<sequence>MKKWINFEVSMNTTKMERKKITHEIHLVSNYRALLIAKHIGTLLLILYFAPAAITGFDESPALYILLLHNILPAVFFFLFTNKNNSNTKSPRILKPSAYDEVKEEPKKKHTLSFSFAKEMEADTPLLPQLKKKYQYSRVKYQSNSISFLLTCFFLYLWQQQDLTQTNFYLYRYMPVAILAVIVLTRFICIIFYECYIHYSLRSGGI</sequence>
<accession>A9KRZ7</accession>
<keyword evidence="3" id="KW-1185">Reference proteome</keyword>
<feature type="transmembrane region" description="Helical" evidence="1">
    <location>
        <begin position="62"/>
        <end position="80"/>
    </location>
</feature>
<evidence type="ECO:0000313" key="3">
    <source>
        <dbReference type="Proteomes" id="UP000000370"/>
    </source>
</evidence>
<dbReference type="HOGENOM" id="CLU_1330032_0_0_9"/>
<organism evidence="2 3">
    <name type="scientific">Lachnoclostridium phytofermentans (strain ATCC 700394 / DSM 18823 / ISDg)</name>
    <name type="common">Clostridium phytofermentans</name>
    <dbReference type="NCBI Taxonomy" id="357809"/>
    <lineage>
        <taxon>Bacteria</taxon>
        <taxon>Bacillati</taxon>
        <taxon>Bacillota</taxon>
        <taxon>Clostridia</taxon>
        <taxon>Lachnospirales</taxon>
        <taxon>Lachnospiraceae</taxon>
    </lineage>
</organism>